<dbReference type="GeneID" id="85467221"/>
<reference evidence="1" key="1">
    <citation type="submission" date="2021-06" db="EMBL/GenBank/DDBJ databases">
        <title>Comparative genomics, transcriptomics and evolutionary studies reveal genomic signatures of adaptation to plant cell wall in hemibiotrophic fungi.</title>
        <authorList>
            <consortium name="DOE Joint Genome Institute"/>
            <person name="Baroncelli R."/>
            <person name="Diaz J.F."/>
            <person name="Benocci T."/>
            <person name="Peng M."/>
            <person name="Battaglia E."/>
            <person name="Haridas S."/>
            <person name="Andreopoulos W."/>
            <person name="Labutti K."/>
            <person name="Pangilinan J."/>
            <person name="Floch G.L."/>
            <person name="Makela M.R."/>
            <person name="Henrissat B."/>
            <person name="Grigoriev I.V."/>
            <person name="Crouch J.A."/>
            <person name="De Vries R.P."/>
            <person name="Sukno S.A."/>
            <person name="Thon M.R."/>
        </authorList>
    </citation>
    <scope>NUCLEOTIDE SEQUENCE</scope>
    <source>
        <strain evidence="1">CBS 102054</strain>
    </source>
</reference>
<evidence type="ECO:0000313" key="2">
    <source>
        <dbReference type="Proteomes" id="UP001243989"/>
    </source>
</evidence>
<keyword evidence="2" id="KW-1185">Reference proteome</keyword>
<dbReference type="AlphaFoldDB" id="A0AAJ0A4D6"/>
<dbReference type="Proteomes" id="UP001243989">
    <property type="component" value="Unassembled WGS sequence"/>
</dbReference>
<evidence type="ECO:0000313" key="1">
    <source>
        <dbReference type="EMBL" id="KAK1656263.1"/>
    </source>
</evidence>
<organism evidence="1 2">
    <name type="scientific">Colletotrichum phormii</name>
    <dbReference type="NCBI Taxonomy" id="359342"/>
    <lineage>
        <taxon>Eukaryota</taxon>
        <taxon>Fungi</taxon>
        <taxon>Dikarya</taxon>
        <taxon>Ascomycota</taxon>
        <taxon>Pezizomycotina</taxon>
        <taxon>Sordariomycetes</taxon>
        <taxon>Hypocreomycetidae</taxon>
        <taxon>Glomerellales</taxon>
        <taxon>Glomerellaceae</taxon>
        <taxon>Colletotrichum</taxon>
        <taxon>Colletotrichum acutatum species complex</taxon>
    </lineage>
</organism>
<dbReference type="EMBL" id="JAHMHQ010000001">
    <property type="protein sequence ID" value="KAK1656263.1"/>
    <property type="molecule type" value="Genomic_DNA"/>
</dbReference>
<comment type="caution">
    <text evidence="1">The sequence shown here is derived from an EMBL/GenBank/DDBJ whole genome shotgun (WGS) entry which is preliminary data.</text>
</comment>
<gene>
    <name evidence="1" type="ORF">BDP81DRAFT_18641</name>
</gene>
<sequence>MWITNHGHISCSELKRNCLGGGTALAPTWGHRALLTFVGNQALQGDQLEVLLLLSVLFRRGLSIVRAGTSSDPQSKLAVHPVSLMFLLVTIKPRRLSNTPERFPVKIRGQLQDRRRGAEHLSETRQTCVRPRGRLNADQICLRLLTFDFMDD</sequence>
<proteinExistence type="predicted"/>
<dbReference type="RefSeq" id="XP_060452307.1">
    <property type="nucleotide sequence ID" value="XM_060582359.1"/>
</dbReference>
<protein>
    <submittedName>
        <fullName evidence="1">Uncharacterized protein</fullName>
    </submittedName>
</protein>
<accession>A0AAJ0A4D6</accession>
<name>A0AAJ0A4D6_9PEZI</name>